<proteinExistence type="predicted"/>
<evidence type="ECO:0000256" key="1">
    <source>
        <dbReference type="SAM" id="MobiDB-lite"/>
    </source>
</evidence>
<protein>
    <submittedName>
        <fullName evidence="2">Uncharacterized protein</fullName>
    </submittedName>
</protein>
<evidence type="ECO:0000313" key="2">
    <source>
        <dbReference type="EMBL" id="RCN46259.1"/>
    </source>
</evidence>
<dbReference type="EMBL" id="JOJR01000083">
    <property type="protein sequence ID" value="RCN46259.1"/>
    <property type="molecule type" value="Genomic_DNA"/>
</dbReference>
<sequence>HCWEKKSTSGHKVVANNKGCCFPTDNTSSTRKCIEATTRKRTSPSLSPKQKIPGISIKKPGSTVHPRICGASGTCTNSALRTLRKLFTASFVNCSTTECTHLLKICWNFCKKLVWRPLEHRFIWKR</sequence>
<gene>
    <name evidence="2" type="ORF">ANCCAN_07719</name>
</gene>
<dbReference type="AlphaFoldDB" id="A0A368GSJ2"/>
<feature type="non-terminal residue" evidence="2">
    <location>
        <position position="1"/>
    </location>
</feature>
<comment type="caution">
    <text evidence="2">The sequence shown here is derived from an EMBL/GenBank/DDBJ whole genome shotgun (WGS) entry which is preliminary data.</text>
</comment>
<keyword evidence="3" id="KW-1185">Reference proteome</keyword>
<organism evidence="2 3">
    <name type="scientific">Ancylostoma caninum</name>
    <name type="common">Dog hookworm</name>
    <dbReference type="NCBI Taxonomy" id="29170"/>
    <lineage>
        <taxon>Eukaryota</taxon>
        <taxon>Metazoa</taxon>
        <taxon>Ecdysozoa</taxon>
        <taxon>Nematoda</taxon>
        <taxon>Chromadorea</taxon>
        <taxon>Rhabditida</taxon>
        <taxon>Rhabditina</taxon>
        <taxon>Rhabditomorpha</taxon>
        <taxon>Strongyloidea</taxon>
        <taxon>Ancylostomatidae</taxon>
        <taxon>Ancylostomatinae</taxon>
        <taxon>Ancylostoma</taxon>
    </lineage>
</organism>
<accession>A0A368GSJ2</accession>
<feature type="region of interest" description="Disordered" evidence="1">
    <location>
        <begin position="43"/>
        <end position="62"/>
    </location>
</feature>
<dbReference type="Proteomes" id="UP000252519">
    <property type="component" value="Unassembled WGS sequence"/>
</dbReference>
<name>A0A368GSJ2_ANCCA</name>
<evidence type="ECO:0000313" key="3">
    <source>
        <dbReference type="Proteomes" id="UP000252519"/>
    </source>
</evidence>
<reference evidence="2 3" key="1">
    <citation type="submission" date="2014-10" db="EMBL/GenBank/DDBJ databases">
        <title>Draft genome of the hookworm Ancylostoma caninum.</title>
        <authorList>
            <person name="Mitreva M."/>
        </authorList>
    </citation>
    <scope>NUCLEOTIDE SEQUENCE [LARGE SCALE GENOMIC DNA]</scope>
    <source>
        <strain evidence="2 3">Baltimore</strain>
    </source>
</reference>